<evidence type="ECO:0000256" key="5">
    <source>
        <dbReference type="ARBA" id="ARBA00022989"/>
    </source>
</evidence>
<keyword evidence="5 7" id="KW-1133">Transmembrane helix</keyword>
<feature type="transmembrane region" description="Helical" evidence="7">
    <location>
        <begin position="376"/>
        <end position="396"/>
    </location>
</feature>
<evidence type="ECO:0000256" key="4">
    <source>
        <dbReference type="ARBA" id="ARBA00022692"/>
    </source>
</evidence>
<dbReference type="InterPro" id="IPR006037">
    <property type="entry name" value="RCK_C"/>
</dbReference>
<evidence type="ECO:0000313" key="9">
    <source>
        <dbReference type="EMBL" id="MPL77527.1"/>
    </source>
</evidence>
<dbReference type="NCBIfam" id="NF003007">
    <property type="entry name" value="PRK03818.1"/>
    <property type="match status" value="1"/>
</dbReference>
<reference evidence="9" key="1">
    <citation type="submission" date="2019-08" db="EMBL/GenBank/DDBJ databases">
        <authorList>
            <person name="Kucharzyk K."/>
            <person name="Murdoch R.W."/>
            <person name="Higgins S."/>
            <person name="Loffler F."/>
        </authorList>
    </citation>
    <scope>NUCLEOTIDE SEQUENCE</scope>
</reference>
<feature type="transmembrane region" description="Helical" evidence="7">
    <location>
        <begin position="165"/>
        <end position="185"/>
    </location>
</feature>
<dbReference type="AlphaFoldDB" id="A0A644UEZ2"/>
<dbReference type="Pfam" id="PF06826">
    <property type="entry name" value="Asp-Al_Ex"/>
    <property type="match status" value="2"/>
</dbReference>
<feature type="transmembrane region" description="Helical" evidence="7">
    <location>
        <begin position="442"/>
        <end position="464"/>
    </location>
</feature>
<dbReference type="Pfam" id="PF02080">
    <property type="entry name" value="TrkA_C"/>
    <property type="match status" value="1"/>
</dbReference>
<dbReference type="Gene3D" id="3.30.70.1450">
    <property type="entry name" value="Regulator of K+ conductance, C-terminal domain"/>
    <property type="match status" value="2"/>
</dbReference>
<feature type="transmembrane region" description="Helical" evidence="7">
    <location>
        <begin position="38"/>
        <end position="57"/>
    </location>
</feature>
<name>A0A644UEZ2_9ZZZZ</name>
<gene>
    <name evidence="9" type="primary">aspT_4</name>
    <name evidence="9" type="ORF">SDC9_23383</name>
</gene>
<evidence type="ECO:0000256" key="3">
    <source>
        <dbReference type="ARBA" id="ARBA00022475"/>
    </source>
</evidence>
<dbReference type="GO" id="GO:0006813">
    <property type="term" value="P:potassium ion transport"/>
    <property type="evidence" value="ECO:0007669"/>
    <property type="project" value="InterPro"/>
</dbReference>
<dbReference type="SUPFAM" id="SSF116726">
    <property type="entry name" value="TrkA C-terminal domain-like"/>
    <property type="match status" value="1"/>
</dbReference>
<dbReference type="InterPro" id="IPR036721">
    <property type="entry name" value="RCK_C_sf"/>
</dbReference>
<organism evidence="9">
    <name type="scientific">bioreactor metagenome</name>
    <dbReference type="NCBI Taxonomy" id="1076179"/>
    <lineage>
        <taxon>unclassified sequences</taxon>
        <taxon>metagenomes</taxon>
        <taxon>ecological metagenomes</taxon>
    </lineage>
</organism>
<feature type="transmembrane region" description="Helical" evidence="7">
    <location>
        <begin position="498"/>
        <end position="517"/>
    </location>
</feature>
<comment type="caution">
    <text evidence="9">The sequence shown here is derived from an EMBL/GenBank/DDBJ whole genome shotgun (WGS) entry which is preliminary data.</text>
</comment>
<feature type="transmembrane region" description="Helical" evidence="7">
    <location>
        <begin position="470"/>
        <end position="491"/>
    </location>
</feature>
<dbReference type="PANTHER" id="PTHR30445">
    <property type="entry name" value="K(+)_H(+) ANTIPORTER SUBUNIT KHTT"/>
    <property type="match status" value="1"/>
</dbReference>
<dbReference type="InterPro" id="IPR050144">
    <property type="entry name" value="AAE_transporter"/>
</dbReference>
<accession>A0A644UEZ2</accession>
<feature type="transmembrane region" description="Helical" evidence="7">
    <location>
        <begin position="100"/>
        <end position="119"/>
    </location>
</feature>
<evidence type="ECO:0000256" key="7">
    <source>
        <dbReference type="SAM" id="Phobius"/>
    </source>
</evidence>
<dbReference type="InterPro" id="IPR006512">
    <property type="entry name" value="YidE_YbjL"/>
</dbReference>
<evidence type="ECO:0000256" key="1">
    <source>
        <dbReference type="ARBA" id="ARBA00004651"/>
    </source>
</evidence>
<feature type="domain" description="RCK C-terminal" evidence="8">
    <location>
        <begin position="282"/>
        <end position="366"/>
    </location>
</feature>
<feature type="transmembrane region" description="Helical" evidence="7">
    <location>
        <begin position="402"/>
        <end position="421"/>
    </location>
</feature>
<feature type="transmembrane region" description="Helical" evidence="7">
    <location>
        <begin position="12"/>
        <end position="31"/>
    </location>
</feature>
<dbReference type="GO" id="GO:0008324">
    <property type="term" value="F:monoatomic cation transmembrane transporter activity"/>
    <property type="evidence" value="ECO:0007669"/>
    <property type="project" value="InterPro"/>
</dbReference>
<keyword evidence="4 7" id="KW-0812">Transmembrane</keyword>
<evidence type="ECO:0000256" key="2">
    <source>
        <dbReference type="ARBA" id="ARBA00022448"/>
    </source>
</evidence>
<proteinExistence type="predicted"/>
<evidence type="ECO:0000259" key="8">
    <source>
        <dbReference type="PROSITE" id="PS51202"/>
    </source>
</evidence>
<evidence type="ECO:0000256" key="6">
    <source>
        <dbReference type="ARBA" id="ARBA00023136"/>
    </source>
</evidence>
<dbReference type="PROSITE" id="PS51202">
    <property type="entry name" value="RCK_C"/>
    <property type="match status" value="1"/>
</dbReference>
<dbReference type="EMBL" id="VSSQ01000107">
    <property type="protein sequence ID" value="MPL77527.1"/>
    <property type="molecule type" value="Genomic_DNA"/>
</dbReference>
<feature type="transmembrane region" description="Helical" evidence="7">
    <location>
        <begin position="529"/>
        <end position="551"/>
    </location>
</feature>
<keyword evidence="3" id="KW-1003">Cell membrane</keyword>
<comment type="subcellular location">
    <subcellularLocation>
        <location evidence="1">Cell membrane</location>
        <topology evidence="1">Multi-pass membrane protein</topology>
    </subcellularLocation>
</comment>
<protein>
    <submittedName>
        <fullName evidence="9">Aspartate/alanine antiporter</fullName>
    </submittedName>
</protein>
<feature type="transmembrane region" description="Helical" evidence="7">
    <location>
        <begin position="69"/>
        <end position="88"/>
    </location>
</feature>
<sequence length="553" mass="60170">MQWFIDLFTSSSVAHSIMLLAITIALGIQLGKLKIANISFGIAWILFVGIALSHFGLRVDEEVLHFTKEFGLILFVYSIGLQVGPGFFSSLKKGGFKLNMLAAMIVLLGVVTTYVIHLITGTDLATMVGVLSGAVTNTPGLGAAQQTFNDIYKTHNPSIASGYAVAYPLGVIGIIISPMIIKFFCKIKLEKEAIRDQEESSENTTKRLSIRIKNQGVDGHSIEEIIKILGKNVIISRIKRSDNSVEIATNNTLIFINDTLRIITEASNVNAVVMFLGEECNVDEQQWEGEKKNLVSRRIVVTKPNLNGEKIGNLKIRSLYGVSITRINRSGIELIATFDLKLQMGDRVTVVGSEESIAKVADLLGNSMNRLNHPNLIPIFLGVFLGIIVGSIPFAFPGLPQPVKLGLAGGPLIIAILMGRYGPYYKMVTFTTTSANMMIREIGISLFLAAVGLGAGENFINTILDGGYMWVIYGLIITILPLLLVGLFARLKFKMDYYTLLGLLSGSMTDPPALAFANSVSPNDSPAVAYATVYPLTMFLRVLTAQILIIMSL</sequence>
<dbReference type="NCBIfam" id="TIGR01625">
    <property type="entry name" value="YidE_YbjL_dupl"/>
    <property type="match status" value="2"/>
</dbReference>
<keyword evidence="6 7" id="KW-0472">Membrane</keyword>
<keyword evidence="2" id="KW-0813">Transport</keyword>
<dbReference type="PANTHER" id="PTHR30445:SF3">
    <property type="entry name" value="TRANSPORT PROTEIN YIDE-RELATED"/>
    <property type="match status" value="1"/>
</dbReference>
<dbReference type="GO" id="GO:0005886">
    <property type="term" value="C:plasma membrane"/>
    <property type="evidence" value="ECO:0007669"/>
    <property type="project" value="UniProtKB-SubCell"/>
</dbReference>